<proteinExistence type="predicted"/>
<dbReference type="AlphaFoldDB" id="A0A2N3QE97"/>
<evidence type="ECO:0000313" key="3">
    <source>
        <dbReference type="EMBL" id="PKU88432.1"/>
    </source>
</evidence>
<feature type="chain" id="PRO_5039391610" evidence="2">
    <location>
        <begin position="22"/>
        <end position="52"/>
    </location>
</feature>
<reference evidence="3 4" key="1">
    <citation type="submission" date="2017-10" db="EMBL/GenBank/DDBJ databases">
        <title>Bifidobacterium genomics.</title>
        <authorList>
            <person name="Lugli G.A."/>
            <person name="Milani C."/>
            <person name="Mancabelli L."/>
        </authorList>
    </citation>
    <scope>NUCLEOTIDE SEQUENCE [LARGE SCALE GENOMIC DNA]</scope>
    <source>
        <strain evidence="3 4">1542B</strain>
    </source>
</reference>
<evidence type="ECO:0000256" key="1">
    <source>
        <dbReference type="SAM" id="MobiDB-lite"/>
    </source>
</evidence>
<dbReference type="EMBL" id="PCGY01000024">
    <property type="protein sequence ID" value="PKU88432.1"/>
    <property type="molecule type" value="Genomic_DNA"/>
</dbReference>
<dbReference type="Proteomes" id="UP000233727">
    <property type="component" value="Unassembled WGS sequence"/>
</dbReference>
<sequence length="52" mass="5198">MNMKTAAIRLACLATAGVLLAVPLAAGTASYASATPASTLQSPDPSRRPPES</sequence>
<protein>
    <submittedName>
        <fullName evidence="3">Uncharacterized protein</fullName>
    </submittedName>
</protein>
<comment type="caution">
    <text evidence="3">The sequence shown here is derived from an EMBL/GenBank/DDBJ whole genome shotgun (WGS) entry which is preliminary data.</text>
</comment>
<evidence type="ECO:0000256" key="2">
    <source>
        <dbReference type="SAM" id="SignalP"/>
    </source>
</evidence>
<feature type="region of interest" description="Disordered" evidence="1">
    <location>
        <begin position="32"/>
        <end position="52"/>
    </location>
</feature>
<evidence type="ECO:0000313" key="4">
    <source>
        <dbReference type="Proteomes" id="UP000233727"/>
    </source>
</evidence>
<dbReference type="RefSeq" id="WP_180334607.1">
    <property type="nucleotide sequence ID" value="NZ_PCGY01000024.1"/>
</dbReference>
<organism evidence="3 4">
    <name type="scientific">Bifidobacterium thermophilum</name>
    <dbReference type="NCBI Taxonomy" id="33905"/>
    <lineage>
        <taxon>Bacteria</taxon>
        <taxon>Bacillati</taxon>
        <taxon>Actinomycetota</taxon>
        <taxon>Actinomycetes</taxon>
        <taxon>Bifidobacteriales</taxon>
        <taxon>Bifidobacteriaceae</taxon>
        <taxon>Bifidobacterium</taxon>
    </lineage>
</organism>
<keyword evidence="2" id="KW-0732">Signal</keyword>
<feature type="signal peptide" evidence="2">
    <location>
        <begin position="1"/>
        <end position="21"/>
    </location>
</feature>
<name>A0A2N3QE97_9BIFI</name>
<gene>
    <name evidence="3" type="ORF">CQR47_1781</name>
</gene>
<accession>A0A2N3QE97</accession>